<sequence>LMAQALNPAFVLFATFWCFVLPNSQKHRRLNTPLVTKVFMDMSYFINAHGGSPASEQTPSVDTTDMSHHNEQGNQSTDLDSIVSGIGSMNLTNPGTTNNTTNPTPPHVLHENEQHNGNVPQGGQNGVVHELYINDRPILHAPKNFDELWQMVKGLIQWRGQETVDEVKQMIQRFAPHKCLGHLNNDEVDKDDNDEVDRDDEDED</sequence>
<feature type="compositionally biased region" description="Acidic residues" evidence="1">
    <location>
        <begin position="186"/>
        <end position="204"/>
    </location>
</feature>
<feature type="compositionally biased region" description="Low complexity" evidence="1">
    <location>
        <begin position="92"/>
        <end position="102"/>
    </location>
</feature>
<gene>
    <name evidence="3" type="ORF">H4219_006440</name>
</gene>
<evidence type="ECO:0000313" key="4">
    <source>
        <dbReference type="Proteomes" id="UP001150538"/>
    </source>
</evidence>
<evidence type="ECO:0000256" key="2">
    <source>
        <dbReference type="SAM" id="SignalP"/>
    </source>
</evidence>
<feature type="non-terminal residue" evidence="3">
    <location>
        <position position="1"/>
    </location>
</feature>
<feature type="compositionally biased region" description="Polar residues" evidence="1">
    <location>
        <begin position="54"/>
        <end position="64"/>
    </location>
</feature>
<feature type="chain" id="PRO_5040942826" evidence="2">
    <location>
        <begin position="23"/>
        <end position="204"/>
    </location>
</feature>
<dbReference type="Proteomes" id="UP001150538">
    <property type="component" value="Unassembled WGS sequence"/>
</dbReference>
<dbReference type="AlphaFoldDB" id="A0A9W7ZP66"/>
<reference evidence="3" key="1">
    <citation type="submission" date="2022-07" db="EMBL/GenBank/DDBJ databases">
        <title>Phylogenomic reconstructions and comparative analyses of Kickxellomycotina fungi.</title>
        <authorList>
            <person name="Reynolds N.K."/>
            <person name="Stajich J.E."/>
            <person name="Barry K."/>
            <person name="Grigoriev I.V."/>
            <person name="Crous P."/>
            <person name="Smith M.E."/>
        </authorList>
    </citation>
    <scope>NUCLEOTIDE SEQUENCE</scope>
    <source>
        <strain evidence="3">NBRC 100468</strain>
    </source>
</reference>
<feature type="region of interest" description="Disordered" evidence="1">
    <location>
        <begin position="50"/>
        <end position="112"/>
    </location>
</feature>
<accession>A0A9W7ZP66</accession>
<proteinExistence type="predicted"/>
<keyword evidence="4" id="KW-1185">Reference proteome</keyword>
<evidence type="ECO:0000256" key="1">
    <source>
        <dbReference type="SAM" id="MobiDB-lite"/>
    </source>
</evidence>
<comment type="caution">
    <text evidence="3">The sequence shown here is derived from an EMBL/GenBank/DDBJ whole genome shotgun (WGS) entry which is preliminary data.</text>
</comment>
<dbReference type="EMBL" id="JANBPU010000814">
    <property type="protein sequence ID" value="KAJ1909143.1"/>
    <property type="molecule type" value="Genomic_DNA"/>
</dbReference>
<organism evidence="3 4">
    <name type="scientific">Mycoemilia scoparia</name>
    <dbReference type="NCBI Taxonomy" id="417184"/>
    <lineage>
        <taxon>Eukaryota</taxon>
        <taxon>Fungi</taxon>
        <taxon>Fungi incertae sedis</taxon>
        <taxon>Zoopagomycota</taxon>
        <taxon>Kickxellomycotina</taxon>
        <taxon>Kickxellomycetes</taxon>
        <taxon>Kickxellales</taxon>
        <taxon>Kickxellaceae</taxon>
        <taxon>Mycoemilia</taxon>
    </lineage>
</organism>
<feature type="signal peptide" evidence="2">
    <location>
        <begin position="1"/>
        <end position="22"/>
    </location>
</feature>
<evidence type="ECO:0000313" key="3">
    <source>
        <dbReference type="EMBL" id="KAJ1909143.1"/>
    </source>
</evidence>
<keyword evidence="2" id="KW-0732">Signal</keyword>
<feature type="region of interest" description="Disordered" evidence="1">
    <location>
        <begin position="182"/>
        <end position="204"/>
    </location>
</feature>
<protein>
    <submittedName>
        <fullName evidence="3">Uncharacterized protein</fullName>
    </submittedName>
</protein>
<name>A0A9W7ZP66_9FUNG</name>